<dbReference type="FunFam" id="3.40.50.300:FF:000056">
    <property type="entry name" value="Cell division ATP-binding protein FtsE"/>
    <property type="match status" value="1"/>
</dbReference>
<keyword evidence="12" id="KW-0378">Hydrolase</keyword>
<dbReference type="GO" id="GO:0016887">
    <property type="term" value="F:ATP hydrolysis activity"/>
    <property type="evidence" value="ECO:0007669"/>
    <property type="project" value="InterPro"/>
</dbReference>
<dbReference type="EC" id="3.6.3.-" evidence="12"/>
<dbReference type="SUPFAM" id="SSF52540">
    <property type="entry name" value="P-loop containing nucleoside triphosphate hydrolases"/>
    <property type="match status" value="1"/>
</dbReference>
<evidence type="ECO:0000256" key="7">
    <source>
        <dbReference type="ARBA" id="ARBA00022970"/>
    </source>
</evidence>
<dbReference type="GeneID" id="84574775"/>
<dbReference type="InterPro" id="IPR045865">
    <property type="entry name" value="ACT-like_dom_sf"/>
</dbReference>
<dbReference type="SMART" id="SM00382">
    <property type="entry name" value="AAA"/>
    <property type="match status" value="1"/>
</dbReference>
<reference evidence="12 13" key="1">
    <citation type="submission" date="2018-06" db="EMBL/GenBank/DDBJ databases">
        <authorList>
            <consortium name="Pathogen Informatics"/>
            <person name="Doyle S."/>
        </authorList>
    </citation>
    <scope>NUCLEOTIDE SEQUENCE [LARGE SCALE GENOMIC DNA]</scope>
    <source>
        <strain evidence="12 13">NCTC10254</strain>
    </source>
</reference>
<dbReference type="Gene3D" id="3.40.50.300">
    <property type="entry name" value="P-loop containing nucleotide triphosphate hydrolases"/>
    <property type="match status" value="1"/>
</dbReference>
<evidence type="ECO:0000256" key="4">
    <source>
        <dbReference type="ARBA" id="ARBA00022741"/>
    </source>
</evidence>
<evidence type="ECO:0000256" key="8">
    <source>
        <dbReference type="ARBA" id="ARBA00023136"/>
    </source>
</evidence>
<dbReference type="PROSITE" id="PS50893">
    <property type="entry name" value="ABC_TRANSPORTER_2"/>
    <property type="match status" value="1"/>
</dbReference>
<organism evidence="12 13">
    <name type="scientific">Corynebacterium matruchotii</name>
    <dbReference type="NCBI Taxonomy" id="43768"/>
    <lineage>
        <taxon>Bacteria</taxon>
        <taxon>Bacillati</taxon>
        <taxon>Actinomycetota</taxon>
        <taxon>Actinomycetes</taxon>
        <taxon>Mycobacteriales</taxon>
        <taxon>Corynebacteriaceae</taxon>
        <taxon>Corynebacterium</taxon>
    </lineage>
</organism>
<evidence type="ECO:0000256" key="10">
    <source>
        <dbReference type="ARBA" id="ARBA00063837"/>
    </source>
</evidence>
<keyword evidence="3" id="KW-1003">Cell membrane</keyword>
<gene>
    <name evidence="12" type="primary">metN_2</name>
    <name evidence="12" type="ORF">NCTC10254_00784</name>
</gene>
<keyword evidence="7" id="KW-0029">Amino-acid transport</keyword>
<evidence type="ECO:0000313" key="12">
    <source>
        <dbReference type="EMBL" id="SPW24406.1"/>
    </source>
</evidence>
<dbReference type="GO" id="GO:0005524">
    <property type="term" value="F:ATP binding"/>
    <property type="evidence" value="ECO:0007669"/>
    <property type="project" value="UniProtKB-KW"/>
</dbReference>
<dbReference type="GO" id="GO:0005886">
    <property type="term" value="C:plasma membrane"/>
    <property type="evidence" value="ECO:0007669"/>
    <property type="project" value="UniProtKB-ARBA"/>
</dbReference>
<dbReference type="AlphaFoldDB" id="A0A6H9XFH9"/>
<evidence type="ECO:0000259" key="11">
    <source>
        <dbReference type="PROSITE" id="PS50893"/>
    </source>
</evidence>
<dbReference type="InterPro" id="IPR003593">
    <property type="entry name" value="AAA+_ATPase"/>
</dbReference>
<dbReference type="PANTHER" id="PTHR43166">
    <property type="entry name" value="AMINO ACID IMPORT ATP-BINDING PROTEIN"/>
    <property type="match status" value="1"/>
</dbReference>
<dbReference type="PROSITE" id="PS00211">
    <property type="entry name" value="ABC_TRANSPORTER_1"/>
    <property type="match status" value="1"/>
</dbReference>
<dbReference type="SMART" id="SM00930">
    <property type="entry name" value="NIL"/>
    <property type="match status" value="1"/>
</dbReference>
<comment type="caution">
    <text evidence="12">The sequence shown here is derived from an EMBL/GenBank/DDBJ whole genome shotgun (WGS) entry which is preliminary data.</text>
</comment>
<dbReference type="InterPro" id="IPR003439">
    <property type="entry name" value="ABC_transporter-like_ATP-bd"/>
</dbReference>
<evidence type="ECO:0000256" key="1">
    <source>
        <dbReference type="ARBA" id="ARBA00005417"/>
    </source>
</evidence>
<dbReference type="InterPro" id="IPR017871">
    <property type="entry name" value="ABC_transporter-like_CS"/>
</dbReference>
<keyword evidence="4" id="KW-0547">Nucleotide-binding</keyword>
<feature type="domain" description="ABC transporter" evidence="11">
    <location>
        <begin position="5"/>
        <end position="237"/>
    </location>
</feature>
<comment type="function">
    <text evidence="9">Part of the ABC transporter FtsEX involved in cellular division. Has ATPase activity.</text>
</comment>
<dbReference type="Gene3D" id="3.30.70.260">
    <property type="match status" value="1"/>
</dbReference>
<dbReference type="InterPro" id="IPR027417">
    <property type="entry name" value="P-loop_NTPase"/>
</dbReference>
<dbReference type="GO" id="GO:0006865">
    <property type="term" value="P:amino acid transport"/>
    <property type="evidence" value="ECO:0007669"/>
    <property type="project" value="UniProtKB-KW"/>
</dbReference>
<dbReference type="InterPro" id="IPR018449">
    <property type="entry name" value="NIL_domain"/>
</dbReference>
<dbReference type="Proteomes" id="UP000249886">
    <property type="component" value="Unassembled WGS sequence"/>
</dbReference>
<dbReference type="InterPro" id="IPR050086">
    <property type="entry name" value="MetN_ABC_transporter-like"/>
</dbReference>
<evidence type="ECO:0000256" key="6">
    <source>
        <dbReference type="ARBA" id="ARBA00022967"/>
    </source>
</evidence>
<keyword evidence="8" id="KW-0472">Membrane</keyword>
<dbReference type="RefSeq" id="WP_005526766.1">
    <property type="nucleotide sequence ID" value="NZ_CP050134.2"/>
</dbReference>
<dbReference type="Pfam" id="PF00005">
    <property type="entry name" value="ABC_tran"/>
    <property type="match status" value="1"/>
</dbReference>
<comment type="subunit">
    <text evidence="10">Homodimer. Forms a membrane-associated complex with FtsX.</text>
</comment>
<dbReference type="EMBL" id="UARK01000001">
    <property type="protein sequence ID" value="SPW24406.1"/>
    <property type="molecule type" value="Genomic_DNA"/>
</dbReference>
<accession>A0A6H9XFH9</accession>
<keyword evidence="2" id="KW-0813">Transport</keyword>
<keyword evidence="6" id="KW-1278">Translocase</keyword>
<evidence type="ECO:0000256" key="2">
    <source>
        <dbReference type="ARBA" id="ARBA00022448"/>
    </source>
</evidence>
<name>A0A6H9XFH9_9CORY</name>
<evidence type="ECO:0000256" key="9">
    <source>
        <dbReference type="ARBA" id="ARBA00054718"/>
    </source>
</evidence>
<comment type="similarity">
    <text evidence="1">Belongs to the ABC transporter superfamily.</text>
</comment>
<dbReference type="Pfam" id="PF09383">
    <property type="entry name" value="NIL"/>
    <property type="match status" value="1"/>
</dbReference>
<evidence type="ECO:0000256" key="5">
    <source>
        <dbReference type="ARBA" id="ARBA00022840"/>
    </source>
</evidence>
<evidence type="ECO:0000313" key="13">
    <source>
        <dbReference type="Proteomes" id="UP000249886"/>
    </source>
</evidence>
<protein>
    <submittedName>
        <fullName evidence="12">ABC transporter</fullName>
        <ecNumber evidence="12">3.6.3.-</ecNumber>
    </submittedName>
</protein>
<dbReference type="SUPFAM" id="SSF55021">
    <property type="entry name" value="ACT-like"/>
    <property type="match status" value="1"/>
</dbReference>
<dbReference type="PANTHER" id="PTHR43166:SF30">
    <property type="entry name" value="METHIONINE IMPORT ATP-BINDING PROTEIN METN"/>
    <property type="match status" value="1"/>
</dbReference>
<sequence>MSTAISFHQVSRVFGDFTALDSVTFDVPTGSIFGVVGTSGAGKSTLIRTVNGLETPSSGSVTVLGTPLDEADLRALRRTVSMVFQHYNLLSSKTVAENVAIPLVLSKTPKSEIDERVAEVLGLVGLAGRAKHRPSQLSGGQQQRVAIARALITNPDLLLCDEPTSALDPITTAQILDLLVEINTKLGVTILIITHQMNVIAAIADHVAVLEHGHLIEHGPVEQVFAHPREALTRQFVGTVVPQRLPDTLVREVSSGAWDTVLRVVHTDAAGRGVISHLEKEFGIQVELLHAVDASLRHTSVGIIILGLRGPSIVIDQALRWLRSRKHLEVEILP</sequence>
<keyword evidence="5" id="KW-0067">ATP-binding</keyword>
<evidence type="ECO:0000256" key="3">
    <source>
        <dbReference type="ARBA" id="ARBA00022475"/>
    </source>
</evidence>
<proteinExistence type="inferred from homology"/>